<dbReference type="NCBIfam" id="TIGR04131">
    <property type="entry name" value="Bac_Flav_CTERM"/>
    <property type="match status" value="1"/>
</dbReference>
<organism evidence="2 3">
    <name type="scientific">Lentiprolixibacter aurantiacus</name>
    <dbReference type="NCBI Taxonomy" id="2993939"/>
    <lineage>
        <taxon>Bacteria</taxon>
        <taxon>Pseudomonadati</taxon>
        <taxon>Bacteroidota</taxon>
        <taxon>Flavobacteriia</taxon>
        <taxon>Flavobacteriales</taxon>
        <taxon>Flavobacteriaceae</taxon>
        <taxon>Lentiprolixibacter</taxon>
    </lineage>
</organism>
<sequence>MKRYLIITAIAFLLGVLSVSAQIASDCINAIPICNNTPANGGTQDFGIDDFNGAAMSGCLERGFRPAIESNSAWYRFRTGASGQLGFNIGFDPSEDWDFALYLASDCGDLGDPVRCNFFDNSDMQSYMGVGEDPTGDTDTFLYDEWLDVEPGQDYYLLIDNYSNTNSGFSIQFSGQIFETNPLDALDCSIISNLLGPPIAACDNETIVLDASAAADALSFTWYRDTGTGYELLPGETGATLNPTISAMYRVEVITTSMTNIISDVQVAFSTAPTASPISDEAICSELQPFDLGNKDMEVLGPQDPAQYRVSYHQTQSDADLGVNALPLQYNILPGVQQVFARVTSEDNPRCFDASQSFELNVLQTPVLAFPEEVFICEDTAGVLIGEMAPQGHLSYSWDTGENSPAISVTQAGDYTLTVTNSQAGVDCISTRTVSVVVSETPTIAEVIVEDLQQSNRVEIVPGLSGNFQYQLDGGPAQASTVFEGVSPGTHVVTITDLLGCGSVSETITVVGFPSFFTPNGDGANDLWHIEGISTLNSPVVAVFDRYGKLIVQIDQNSAGWDGTFNGRELPSTDYWFRLTYTDTEGQRIEAKLVRNHFSLRR</sequence>
<comment type="caution">
    <text evidence="2">The sequence shown here is derived from an EMBL/GenBank/DDBJ whole genome shotgun (WGS) entry which is preliminary data.</text>
</comment>
<keyword evidence="3" id="KW-1185">Reference proteome</keyword>
<accession>A0AAE3MNQ6</accession>
<feature type="chain" id="PRO_5042264815" evidence="1">
    <location>
        <begin position="22"/>
        <end position="602"/>
    </location>
</feature>
<evidence type="ECO:0000313" key="3">
    <source>
        <dbReference type="Proteomes" id="UP001207116"/>
    </source>
</evidence>
<gene>
    <name evidence="2" type="ORF">OO016_13270</name>
</gene>
<evidence type="ECO:0000256" key="1">
    <source>
        <dbReference type="SAM" id="SignalP"/>
    </source>
</evidence>
<reference evidence="2" key="1">
    <citation type="submission" date="2022-11" db="EMBL/GenBank/DDBJ databases">
        <title>The characterization of three novel Bacteroidetes species and genomic analysis of their roles in tidal elemental geochemical cycles.</title>
        <authorList>
            <person name="Ma K.-J."/>
        </authorList>
    </citation>
    <scope>NUCLEOTIDE SEQUENCE</scope>
    <source>
        <strain evidence="2">M415</strain>
    </source>
</reference>
<dbReference type="AlphaFoldDB" id="A0AAE3MNQ6"/>
<dbReference type="InterPro" id="IPR026341">
    <property type="entry name" value="T9SS_type_B"/>
</dbReference>
<dbReference type="Proteomes" id="UP001207116">
    <property type="component" value="Unassembled WGS sequence"/>
</dbReference>
<proteinExistence type="predicted"/>
<dbReference type="EMBL" id="JAPFQP010000004">
    <property type="protein sequence ID" value="MCX2720578.1"/>
    <property type="molecule type" value="Genomic_DNA"/>
</dbReference>
<evidence type="ECO:0000313" key="2">
    <source>
        <dbReference type="EMBL" id="MCX2720578.1"/>
    </source>
</evidence>
<dbReference type="RefSeq" id="WP_266014938.1">
    <property type="nucleotide sequence ID" value="NZ_JAPFQP010000004.1"/>
</dbReference>
<name>A0AAE3MNQ6_9FLAO</name>
<keyword evidence="1" id="KW-0732">Signal</keyword>
<dbReference type="Pfam" id="PF13585">
    <property type="entry name" value="CHU_C"/>
    <property type="match status" value="1"/>
</dbReference>
<protein>
    <submittedName>
        <fullName evidence="2">T9SS type B sorting domain-containing protein</fullName>
    </submittedName>
</protein>
<feature type="signal peptide" evidence="1">
    <location>
        <begin position="1"/>
        <end position="21"/>
    </location>
</feature>